<feature type="transmembrane region" description="Helical" evidence="8">
    <location>
        <begin position="455"/>
        <end position="478"/>
    </location>
</feature>
<evidence type="ECO:0008006" key="11">
    <source>
        <dbReference type="Google" id="ProtNLM"/>
    </source>
</evidence>
<dbReference type="EMBL" id="BTFZ01000011">
    <property type="protein sequence ID" value="GMM35829.1"/>
    <property type="molecule type" value="Genomic_DNA"/>
</dbReference>
<dbReference type="Pfam" id="PF00654">
    <property type="entry name" value="Voltage_CLC"/>
    <property type="match status" value="1"/>
</dbReference>
<evidence type="ECO:0000256" key="4">
    <source>
        <dbReference type="ARBA" id="ARBA00022989"/>
    </source>
</evidence>
<name>A0AAV5QM69_9ASCO</name>
<feature type="transmembrane region" description="Helical" evidence="8">
    <location>
        <begin position="429"/>
        <end position="449"/>
    </location>
</feature>
<keyword evidence="6 8" id="KW-0472">Membrane</keyword>
<dbReference type="GeneID" id="90073804"/>
<evidence type="ECO:0000256" key="1">
    <source>
        <dbReference type="ARBA" id="ARBA00004141"/>
    </source>
</evidence>
<organism evidence="9 10">
    <name type="scientific">Saccharomycopsis crataegensis</name>
    <dbReference type="NCBI Taxonomy" id="43959"/>
    <lineage>
        <taxon>Eukaryota</taxon>
        <taxon>Fungi</taxon>
        <taxon>Dikarya</taxon>
        <taxon>Ascomycota</taxon>
        <taxon>Saccharomycotina</taxon>
        <taxon>Saccharomycetes</taxon>
        <taxon>Saccharomycopsidaceae</taxon>
        <taxon>Saccharomycopsis</taxon>
    </lineage>
</organism>
<proteinExistence type="predicted"/>
<feature type="transmembrane region" description="Helical" evidence="8">
    <location>
        <begin position="369"/>
        <end position="390"/>
    </location>
</feature>
<feature type="transmembrane region" description="Helical" evidence="8">
    <location>
        <begin position="331"/>
        <end position="349"/>
    </location>
</feature>
<feature type="transmembrane region" description="Helical" evidence="8">
    <location>
        <begin position="192"/>
        <end position="219"/>
    </location>
</feature>
<keyword evidence="3 8" id="KW-0812">Transmembrane</keyword>
<evidence type="ECO:0000256" key="5">
    <source>
        <dbReference type="ARBA" id="ARBA00023065"/>
    </source>
</evidence>
<dbReference type="InterPro" id="IPR001807">
    <property type="entry name" value="ClC"/>
</dbReference>
<evidence type="ECO:0000256" key="2">
    <source>
        <dbReference type="ARBA" id="ARBA00022448"/>
    </source>
</evidence>
<keyword evidence="7" id="KW-0868">Chloride</keyword>
<dbReference type="RefSeq" id="XP_064852825.1">
    <property type="nucleotide sequence ID" value="XM_064996753.1"/>
</dbReference>
<dbReference type="Proteomes" id="UP001360560">
    <property type="component" value="Unassembled WGS sequence"/>
</dbReference>
<dbReference type="PANTHER" id="PTHR45711">
    <property type="entry name" value="CHLORIDE CHANNEL PROTEIN"/>
    <property type="match status" value="1"/>
</dbReference>
<sequence>MEDNITVQLPKITPDPPLDNIYTARTANNYDDSPFFNRLKTYTRFQEIDWLHEYKKERQLSKSMDIIPGISGTFRRMQHTGEKWVVIIASALLTGVIVSVIDISSIWVNDLRNGYCKTNFLQSKITCCNAMAEGIKCENWHDWDFSSNSFGHFLIYVLTAVVLSIMAFVITRRHPNAAKSGIGEIKMIICGLIFDEFLSFGTLFAKTASLILVVGAGLWVGKEGPLVHVSCCIMSLVSWIISRHSNEALKRELLAAGVAAGIAVAFNAPIGGVLFVIEQGYSNLRINNIMWKSFICATIAVVVLQSLHPFTDGRNVVFTVSNNKDWLSVEIFPFMILGVLGGVYGALFSKLNFKFAEYRSTHFQGVKKSLLEILMIAVVTTILTYPLIFGKLPLSLLITRLFRDCEANDSTNVIGGLCSKIPGDFQLKAFTLLIFTGIEGFVLATYTYGTLLPTGVLMPSLAIGGCFGRSLGLIVDYLQTTHPHWKIFANCPAYVAPDAIATSSCISTGAYAVIGAASFLAGITKNTVSVVVIMFELTGALTYVLPIMISVLIAKVINDSIVVKNFYEKWLRFSSFHFLDQNFKDLKPMPNISASQVATVPQFIFYLHDTSGITVQSLVDILEEVEEINAKNRANNLHNISGFPVLASRSKPTLIGWISKNELQVELDNISSLPQYNYGQKVTFKPGGKKFQLNYGRFSEFEISDDDEDQGLVYENNNSEDALSLNHVLETCDVIPVFKATLPLTTLTDLFYKVNFNYILLTNFHGEFQGVITKYQMIDIVESGFRDTHYGQST</sequence>
<feature type="transmembrane region" description="Helical" evidence="8">
    <location>
        <begin position="153"/>
        <end position="171"/>
    </location>
</feature>
<feature type="transmembrane region" description="Helical" evidence="8">
    <location>
        <begin position="499"/>
        <end position="523"/>
    </location>
</feature>
<dbReference type="GO" id="GO:0005794">
    <property type="term" value="C:Golgi apparatus"/>
    <property type="evidence" value="ECO:0007669"/>
    <property type="project" value="TreeGrafter"/>
</dbReference>
<protein>
    <recommendedName>
        <fullName evidence="11">Chloride channel protein</fullName>
    </recommendedName>
</protein>
<comment type="caution">
    <text evidence="9">The sequence shown here is derived from an EMBL/GenBank/DDBJ whole genome shotgun (WGS) entry which is preliminary data.</text>
</comment>
<dbReference type="PANTHER" id="PTHR45711:SF6">
    <property type="entry name" value="CHLORIDE CHANNEL PROTEIN"/>
    <property type="match status" value="1"/>
</dbReference>
<dbReference type="GO" id="GO:0005886">
    <property type="term" value="C:plasma membrane"/>
    <property type="evidence" value="ECO:0007669"/>
    <property type="project" value="TreeGrafter"/>
</dbReference>
<feature type="transmembrane region" description="Helical" evidence="8">
    <location>
        <begin position="84"/>
        <end position="108"/>
    </location>
</feature>
<dbReference type="GO" id="GO:0005247">
    <property type="term" value="F:voltage-gated chloride channel activity"/>
    <property type="evidence" value="ECO:0007669"/>
    <property type="project" value="TreeGrafter"/>
</dbReference>
<keyword evidence="4 8" id="KW-1133">Transmembrane helix</keyword>
<keyword evidence="10" id="KW-1185">Reference proteome</keyword>
<evidence type="ECO:0000313" key="10">
    <source>
        <dbReference type="Proteomes" id="UP001360560"/>
    </source>
</evidence>
<dbReference type="PRINTS" id="PR00762">
    <property type="entry name" value="CLCHANNEL"/>
</dbReference>
<feature type="transmembrane region" description="Helical" evidence="8">
    <location>
        <begin position="289"/>
        <end position="310"/>
    </location>
</feature>
<evidence type="ECO:0000256" key="7">
    <source>
        <dbReference type="ARBA" id="ARBA00023214"/>
    </source>
</evidence>
<dbReference type="Gene3D" id="1.10.3080.10">
    <property type="entry name" value="Clc chloride channel"/>
    <property type="match status" value="1"/>
</dbReference>
<evidence type="ECO:0000313" key="9">
    <source>
        <dbReference type="EMBL" id="GMM35829.1"/>
    </source>
</evidence>
<feature type="transmembrane region" description="Helical" evidence="8">
    <location>
        <begin position="253"/>
        <end position="277"/>
    </location>
</feature>
<gene>
    <name evidence="9" type="ORF">DASC09_031540</name>
</gene>
<dbReference type="InterPro" id="IPR046342">
    <property type="entry name" value="CBS_dom_sf"/>
</dbReference>
<dbReference type="AlphaFoldDB" id="A0AAV5QM69"/>
<dbReference type="SUPFAM" id="SSF54631">
    <property type="entry name" value="CBS-domain pair"/>
    <property type="match status" value="1"/>
</dbReference>
<comment type="subcellular location">
    <subcellularLocation>
        <location evidence="1">Membrane</location>
        <topology evidence="1">Multi-pass membrane protein</topology>
    </subcellularLocation>
</comment>
<accession>A0AAV5QM69</accession>
<evidence type="ECO:0000256" key="6">
    <source>
        <dbReference type="ARBA" id="ARBA00023136"/>
    </source>
</evidence>
<reference evidence="9 10" key="1">
    <citation type="journal article" date="2023" name="Elife">
        <title>Identification of key yeast species and microbe-microbe interactions impacting larval growth of Drosophila in the wild.</title>
        <authorList>
            <person name="Mure A."/>
            <person name="Sugiura Y."/>
            <person name="Maeda R."/>
            <person name="Honda K."/>
            <person name="Sakurai N."/>
            <person name="Takahashi Y."/>
            <person name="Watada M."/>
            <person name="Katoh T."/>
            <person name="Gotoh A."/>
            <person name="Gotoh Y."/>
            <person name="Taniguchi I."/>
            <person name="Nakamura K."/>
            <person name="Hayashi T."/>
            <person name="Katayama T."/>
            <person name="Uemura T."/>
            <person name="Hattori Y."/>
        </authorList>
    </citation>
    <scope>NUCLEOTIDE SEQUENCE [LARGE SCALE GENOMIC DNA]</scope>
    <source>
        <strain evidence="9 10">SC-9</strain>
    </source>
</reference>
<keyword evidence="2" id="KW-0813">Transport</keyword>
<keyword evidence="5" id="KW-0406">Ion transport</keyword>
<dbReference type="InterPro" id="IPR014743">
    <property type="entry name" value="Cl-channel_core"/>
</dbReference>
<feature type="transmembrane region" description="Helical" evidence="8">
    <location>
        <begin position="529"/>
        <end position="554"/>
    </location>
</feature>
<evidence type="ECO:0000256" key="3">
    <source>
        <dbReference type="ARBA" id="ARBA00022692"/>
    </source>
</evidence>
<dbReference type="GO" id="GO:0005769">
    <property type="term" value="C:early endosome"/>
    <property type="evidence" value="ECO:0007669"/>
    <property type="project" value="TreeGrafter"/>
</dbReference>
<evidence type="ECO:0000256" key="8">
    <source>
        <dbReference type="SAM" id="Phobius"/>
    </source>
</evidence>
<dbReference type="SUPFAM" id="SSF81340">
    <property type="entry name" value="Clc chloride channel"/>
    <property type="match status" value="1"/>
</dbReference>